<evidence type="ECO:0000256" key="1">
    <source>
        <dbReference type="SAM" id="MobiDB-lite"/>
    </source>
</evidence>
<dbReference type="AlphaFoldDB" id="I1PCJ3"/>
<reference evidence="2" key="1">
    <citation type="submission" date="2015-06" db="UniProtKB">
        <authorList>
            <consortium name="EnsemblPlants"/>
        </authorList>
    </citation>
    <scope>IDENTIFICATION</scope>
</reference>
<sequence>MQTEPNDDEEASSRAEALPKNLITGLPVQISGEGVVPEALLVPITCVRKRSESEKNRSSTGIGEKPAMERIRGKTERRSLCLVLIA</sequence>
<proteinExistence type="predicted"/>
<reference evidence="2 3" key="2">
    <citation type="submission" date="2018-04" db="EMBL/GenBank/DDBJ databases">
        <title>OglaRS2 (Oryza glaberrima Reference Sequence Version 2).</title>
        <authorList>
            <person name="Zhang J."/>
            <person name="Kudrna D."/>
            <person name="Lee S."/>
            <person name="Talag J."/>
            <person name="Rajasekar S."/>
            <person name="Wing R.A."/>
        </authorList>
    </citation>
    <scope>NUCLEOTIDE SEQUENCE [LARGE SCALE GENOMIC DNA]</scope>
    <source>
        <strain evidence="2 3">cv. IRGC 96717</strain>
    </source>
</reference>
<dbReference type="Proteomes" id="UP000007306">
    <property type="component" value="Chromosome 3"/>
</dbReference>
<dbReference type="HOGENOM" id="CLU_2501622_0_0_1"/>
<keyword evidence="3" id="KW-1185">Reference proteome</keyword>
<organism evidence="2 3">
    <name type="scientific">Oryza glaberrima</name>
    <name type="common">African rice</name>
    <dbReference type="NCBI Taxonomy" id="4538"/>
    <lineage>
        <taxon>Eukaryota</taxon>
        <taxon>Viridiplantae</taxon>
        <taxon>Streptophyta</taxon>
        <taxon>Embryophyta</taxon>
        <taxon>Tracheophyta</taxon>
        <taxon>Spermatophyta</taxon>
        <taxon>Magnoliopsida</taxon>
        <taxon>Liliopsida</taxon>
        <taxon>Poales</taxon>
        <taxon>Poaceae</taxon>
        <taxon>BOP clade</taxon>
        <taxon>Oryzoideae</taxon>
        <taxon>Oryzeae</taxon>
        <taxon>Oryzinae</taxon>
        <taxon>Oryza</taxon>
    </lineage>
</organism>
<accession>I1PCJ3</accession>
<feature type="region of interest" description="Disordered" evidence="1">
    <location>
        <begin position="50"/>
        <end position="69"/>
    </location>
</feature>
<evidence type="ECO:0000313" key="3">
    <source>
        <dbReference type="Proteomes" id="UP000007306"/>
    </source>
</evidence>
<evidence type="ECO:0000313" key="2">
    <source>
        <dbReference type="EnsemblPlants" id="ORGLA03G0208900.1"/>
    </source>
</evidence>
<protein>
    <submittedName>
        <fullName evidence="2">Uncharacterized protein</fullName>
    </submittedName>
</protein>
<name>I1PCJ3_ORYGL</name>
<dbReference type="EnsemblPlants" id="ORGLA03G0208900.1">
    <property type="protein sequence ID" value="ORGLA03G0208900.1"/>
    <property type="gene ID" value="ORGLA03G0208900"/>
</dbReference>
<dbReference type="Gramene" id="ORGLA03G0208900.1">
    <property type="protein sequence ID" value="ORGLA03G0208900.1"/>
    <property type="gene ID" value="ORGLA03G0208900"/>
</dbReference>